<proteinExistence type="inferred from homology"/>
<comment type="similarity">
    <text evidence="1">Belongs to the helicase family. UvrD subfamily.</text>
</comment>
<evidence type="ECO:0000256" key="1">
    <source>
        <dbReference type="ARBA" id="ARBA00009922"/>
    </source>
</evidence>
<gene>
    <name evidence="19" type="ORF">ACFOLH_18880</name>
</gene>
<comment type="caution">
    <text evidence="19">The sequence shown here is derived from an EMBL/GenBank/DDBJ whole genome shotgun (WGS) entry which is preliminary data.</text>
</comment>
<keyword evidence="7" id="KW-0269">Exonuclease</keyword>
<dbReference type="Pfam" id="PF13361">
    <property type="entry name" value="UvrD_C"/>
    <property type="match status" value="1"/>
</dbReference>
<dbReference type="SUPFAM" id="SSF52980">
    <property type="entry name" value="Restriction endonuclease-like"/>
    <property type="match status" value="1"/>
</dbReference>
<evidence type="ECO:0000256" key="15">
    <source>
        <dbReference type="PROSITE-ProRule" id="PRU00560"/>
    </source>
</evidence>
<keyword evidence="10" id="KW-0234">DNA repair</keyword>
<dbReference type="EMBL" id="JBHRWW010000023">
    <property type="protein sequence ID" value="MFC3690419.1"/>
    <property type="molecule type" value="Genomic_DNA"/>
</dbReference>
<comment type="catalytic activity">
    <reaction evidence="14">
        <text>ATP + H2O = ADP + phosphate + H(+)</text>
        <dbReference type="Rhea" id="RHEA:13065"/>
        <dbReference type="ChEBI" id="CHEBI:15377"/>
        <dbReference type="ChEBI" id="CHEBI:15378"/>
        <dbReference type="ChEBI" id="CHEBI:30616"/>
        <dbReference type="ChEBI" id="CHEBI:43474"/>
        <dbReference type="ChEBI" id="CHEBI:456216"/>
        <dbReference type="EC" id="5.6.2.4"/>
    </reaction>
</comment>
<dbReference type="Gene3D" id="1.10.486.10">
    <property type="entry name" value="PCRA, domain 4"/>
    <property type="match status" value="1"/>
</dbReference>
<keyword evidence="2" id="KW-0540">Nuclease</keyword>
<dbReference type="InterPro" id="IPR011604">
    <property type="entry name" value="PDDEXK-like_dom_sf"/>
</dbReference>
<evidence type="ECO:0000313" key="20">
    <source>
        <dbReference type="Proteomes" id="UP001595685"/>
    </source>
</evidence>
<dbReference type="SUPFAM" id="SSF52540">
    <property type="entry name" value="P-loop containing nucleoside triphosphate hydrolases"/>
    <property type="match status" value="1"/>
</dbReference>
<protein>
    <recommendedName>
        <fullName evidence="13">DNA 3'-5' helicase</fullName>
        <ecNumber evidence="13">5.6.2.4</ecNumber>
    </recommendedName>
</protein>
<accession>A0ABV7WKJ7</accession>
<comment type="catalytic activity">
    <reaction evidence="12">
        <text>Couples ATP hydrolysis with the unwinding of duplex DNA by translocating in the 3'-5' direction.</text>
        <dbReference type="EC" id="5.6.2.4"/>
    </reaction>
</comment>
<dbReference type="Gene3D" id="3.90.320.10">
    <property type="match status" value="1"/>
</dbReference>
<dbReference type="InterPro" id="IPR014016">
    <property type="entry name" value="UvrD-like_ATP-bd"/>
</dbReference>
<evidence type="ECO:0000256" key="2">
    <source>
        <dbReference type="ARBA" id="ARBA00022722"/>
    </source>
</evidence>
<sequence length="1095" mass="116804">MSTVLLEDVAQLETALALPYRLGEEQRAVVTAPLDSALVVAGAGSGKTETMSLRVAWLVGTGQVRADEVLGLTFTRKAAGELGERVTRAVERMQAWSAAGPGSAGSLPVLQERPQARTYHSFAADLVAAHAALLHLDEVRLLGEAAAHQLVDRVVRDWPHPLDVGMEPRAVATAVLALAGECSEHRVTPDRLADVLDSHVAALVAHQDDGLLSTEAQKEVLASLVRRRALVPLLAAYTARKRDAGLLDHGDQVLLAAEVAAMPGVAAELRAEHRVVFLDEYQDTSAVQTDLLAALFGDGHPVTAVGDPHQSIFGWRGASSGTLGRFLRRFSSSDGGPPAQLTLSTSWRNPGLVLDVANRVAADLRETSASTGGLDVGVLHPAPTAAPGHVRAAYLETVEEEADLVARWLLERRDHAVDGRVPTQAVLCRRRSQMSRFEDALRGAGVPVVVLGLGGLLDEPEVVDLVSVLTAAADPGRGDALVRLLTGPRWTLAPADLDALQDRSRELAGGDRDAASLVDALDLLPPPGWTSARGRRLSEAGRSRCQALSSVLGRVRQSLHRPVVDVVLAAVAATGVDVEVLAASSDPRQGRRVLDRLVAEAAGYVDVDGSSTLAGFLAWLDAAREDERGLEVVDVQPDPATVQIITIHSAKGLEWDDVAVVDLVSGGFPVREASGSPGNGWLSGNGVLPWPARGDTDSLPVWRLHGAVSKEDWKQRWVEFRTEAGLHAAAEERRLAYVALTRPRRSLLATGARWADGSRPREASPFLLETREAGVPVLAWHEPDLPEDGAKEVNPREVPERRMPWPASLPVSVEQVRAAAEAVRAARDGRPDDRADDQPGTRPGDRPEEQAAGRPEVPVPAGTPGGWERLVDALLAERARAAAPAVPAHLSASQVVALADDAAAALADLARPVPRRPSRQARRGSRFHEWVEARSGPRHGLFEPDELVGAADDADADADDADLRLLQQRFEASGWATAQVVAVEVPFATPLDLDGRRVVLRGRVDAVLRSTDPRFDLDVVDWKTGRPPGTAESGARDAQLAVYRLAVARLHDVPLDRVGAAFWYGSVGPAGLTRRPARLLDEAGLVRLLSALPGV</sequence>
<dbReference type="InterPro" id="IPR014017">
    <property type="entry name" value="DNA_helicase_UvrD-like_C"/>
</dbReference>
<keyword evidence="20" id="KW-1185">Reference proteome</keyword>
<evidence type="ECO:0000256" key="16">
    <source>
        <dbReference type="SAM" id="MobiDB-lite"/>
    </source>
</evidence>
<dbReference type="PANTHER" id="PTHR11070:SF55">
    <property type="entry name" value="DNA 3'-5' HELICASE"/>
    <property type="match status" value="1"/>
</dbReference>
<dbReference type="PROSITE" id="PS51198">
    <property type="entry name" value="UVRD_HELICASE_ATP_BIND"/>
    <property type="match status" value="1"/>
</dbReference>
<feature type="binding site" evidence="15">
    <location>
        <begin position="41"/>
        <end position="48"/>
    </location>
    <ligand>
        <name>ATP</name>
        <dbReference type="ChEBI" id="CHEBI:30616"/>
    </ligand>
</feature>
<dbReference type="RefSeq" id="WP_376984353.1">
    <property type="nucleotide sequence ID" value="NZ_JBHRWW010000023.1"/>
</dbReference>
<feature type="compositionally biased region" description="Basic and acidic residues" evidence="16">
    <location>
        <begin position="824"/>
        <end position="851"/>
    </location>
</feature>
<dbReference type="InterPro" id="IPR038726">
    <property type="entry name" value="PDDEXK_AddAB-type"/>
</dbReference>
<keyword evidence="11" id="KW-0413">Isomerase</keyword>
<dbReference type="Pfam" id="PF00580">
    <property type="entry name" value="UvrD-helicase"/>
    <property type="match status" value="1"/>
</dbReference>
<dbReference type="Gene3D" id="3.40.50.300">
    <property type="entry name" value="P-loop containing nucleotide triphosphate hydrolases"/>
    <property type="match status" value="3"/>
</dbReference>
<dbReference type="InterPro" id="IPR027417">
    <property type="entry name" value="P-loop_NTPase"/>
</dbReference>
<evidence type="ECO:0000256" key="12">
    <source>
        <dbReference type="ARBA" id="ARBA00034617"/>
    </source>
</evidence>
<dbReference type="PROSITE" id="PS51217">
    <property type="entry name" value="UVRD_HELICASE_CTER"/>
    <property type="match status" value="1"/>
</dbReference>
<evidence type="ECO:0000256" key="3">
    <source>
        <dbReference type="ARBA" id="ARBA00022741"/>
    </source>
</evidence>
<dbReference type="Gene3D" id="1.10.10.160">
    <property type="match status" value="1"/>
</dbReference>
<evidence type="ECO:0000259" key="17">
    <source>
        <dbReference type="PROSITE" id="PS51198"/>
    </source>
</evidence>
<feature type="domain" description="UvrD-like helicase C-terminal" evidence="18">
    <location>
        <begin position="351"/>
        <end position="652"/>
    </location>
</feature>
<dbReference type="Proteomes" id="UP001595685">
    <property type="component" value="Unassembled WGS sequence"/>
</dbReference>
<feature type="region of interest" description="Disordered" evidence="16">
    <location>
        <begin position="781"/>
        <end position="801"/>
    </location>
</feature>
<dbReference type="EC" id="5.6.2.4" evidence="13"/>
<dbReference type="Pfam" id="PF12705">
    <property type="entry name" value="PDDEXK_1"/>
    <property type="match status" value="1"/>
</dbReference>
<evidence type="ECO:0000256" key="4">
    <source>
        <dbReference type="ARBA" id="ARBA00022763"/>
    </source>
</evidence>
<evidence type="ECO:0000256" key="7">
    <source>
        <dbReference type="ARBA" id="ARBA00022839"/>
    </source>
</evidence>
<evidence type="ECO:0000256" key="9">
    <source>
        <dbReference type="ARBA" id="ARBA00023125"/>
    </source>
</evidence>
<evidence type="ECO:0000256" key="13">
    <source>
        <dbReference type="ARBA" id="ARBA00034808"/>
    </source>
</evidence>
<evidence type="ECO:0000256" key="14">
    <source>
        <dbReference type="ARBA" id="ARBA00048988"/>
    </source>
</evidence>
<dbReference type="PANTHER" id="PTHR11070">
    <property type="entry name" value="UVRD / RECB / PCRA DNA HELICASE FAMILY MEMBER"/>
    <property type="match status" value="1"/>
</dbReference>
<feature type="region of interest" description="Disordered" evidence="16">
    <location>
        <begin position="819"/>
        <end position="865"/>
    </location>
</feature>
<evidence type="ECO:0000256" key="6">
    <source>
        <dbReference type="ARBA" id="ARBA00022806"/>
    </source>
</evidence>
<feature type="domain" description="UvrD-like helicase ATP-binding" evidence="17">
    <location>
        <begin position="20"/>
        <end position="350"/>
    </location>
</feature>
<name>A0ABV7WKJ7_9MICO</name>
<dbReference type="InterPro" id="IPR011335">
    <property type="entry name" value="Restrct_endonuc-II-like"/>
</dbReference>
<keyword evidence="8 15" id="KW-0067">ATP-binding</keyword>
<evidence type="ECO:0000313" key="19">
    <source>
        <dbReference type="EMBL" id="MFC3690419.1"/>
    </source>
</evidence>
<keyword evidence="5 15" id="KW-0378">Hydrolase</keyword>
<evidence type="ECO:0000259" key="18">
    <source>
        <dbReference type="PROSITE" id="PS51217"/>
    </source>
</evidence>
<dbReference type="CDD" id="cd17932">
    <property type="entry name" value="DEXQc_UvrD"/>
    <property type="match status" value="1"/>
</dbReference>
<keyword evidence="6 15" id="KW-0347">Helicase</keyword>
<keyword evidence="4" id="KW-0227">DNA damage</keyword>
<dbReference type="InterPro" id="IPR000212">
    <property type="entry name" value="DNA_helicase_UvrD/REP"/>
</dbReference>
<evidence type="ECO:0000256" key="5">
    <source>
        <dbReference type="ARBA" id="ARBA00022801"/>
    </source>
</evidence>
<keyword evidence="9" id="KW-0238">DNA-binding</keyword>
<evidence type="ECO:0000256" key="10">
    <source>
        <dbReference type="ARBA" id="ARBA00023204"/>
    </source>
</evidence>
<organism evidence="19 20">
    <name type="scientific">Aquipuribacter hungaricus</name>
    <dbReference type="NCBI Taxonomy" id="545624"/>
    <lineage>
        <taxon>Bacteria</taxon>
        <taxon>Bacillati</taxon>
        <taxon>Actinomycetota</taxon>
        <taxon>Actinomycetes</taxon>
        <taxon>Micrococcales</taxon>
        <taxon>Intrasporangiaceae</taxon>
        <taxon>Aquipuribacter</taxon>
    </lineage>
</organism>
<dbReference type="InterPro" id="IPR013986">
    <property type="entry name" value="DExx_box_DNA_helicase_dom_sf"/>
</dbReference>
<evidence type="ECO:0000256" key="11">
    <source>
        <dbReference type="ARBA" id="ARBA00023235"/>
    </source>
</evidence>
<reference evidence="20" key="1">
    <citation type="journal article" date="2019" name="Int. J. Syst. Evol. Microbiol.">
        <title>The Global Catalogue of Microorganisms (GCM) 10K type strain sequencing project: providing services to taxonomists for standard genome sequencing and annotation.</title>
        <authorList>
            <consortium name="The Broad Institute Genomics Platform"/>
            <consortium name="The Broad Institute Genome Sequencing Center for Infectious Disease"/>
            <person name="Wu L."/>
            <person name="Ma J."/>
        </authorList>
    </citation>
    <scope>NUCLEOTIDE SEQUENCE [LARGE SCALE GENOMIC DNA]</scope>
    <source>
        <strain evidence="20">NCAIM B.02333</strain>
    </source>
</reference>
<keyword evidence="3 15" id="KW-0547">Nucleotide-binding</keyword>
<evidence type="ECO:0000256" key="8">
    <source>
        <dbReference type="ARBA" id="ARBA00022840"/>
    </source>
</evidence>